<evidence type="ECO:0000313" key="2">
    <source>
        <dbReference type="Proteomes" id="UP000245626"/>
    </source>
</evidence>
<gene>
    <name evidence="1" type="ORF">IE53DRAFT_381794</name>
</gene>
<protein>
    <submittedName>
        <fullName evidence="1">Uncharacterized protein</fullName>
    </submittedName>
</protein>
<evidence type="ECO:0000313" key="1">
    <source>
        <dbReference type="EMBL" id="PWN47872.1"/>
    </source>
</evidence>
<reference evidence="1 2" key="1">
    <citation type="journal article" date="2018" name="Mol. Biol. Evol.">
        <title>Broad Genomic Sampling Reveals a Smut Pathogenic Ancestry of the Fungal Clade Ustilaginomycotina.</title>
        <authorList>
            <person name="Kijpornyongpan T."/>
            <person name="Mondo S.J."/>
            <person name="Barry K."/>
            <person name="Sandor L."/>
            <person name="Lee J."/>
            <person name="Lipzen A."/>
            <person name="Pangilinan J."/>
            <person name="LaButti K."/>
            <person name="Hainaut M."/>
            <person name="Henrissat B."/>
            <person name="Grigoriev I.V."/>
            <person name="Spatafora J.W."/>
            <person name="Aime M.C."/>
        </authorList>
    </citation>
    <scope>NUCLEOTIDE SEQUENCE [LARGE SCALE GENOMIC DNA]</scope>
    <source>
        <strain evidence="1 2">SA 807</strain>
    </source>
</reference>
<proteinExistence type="predicted"/>
<sequence>MGDDAVPPPPQGQGNAKPSSSNSSSGSKSFTADREDNERRQRGRVHFSCTECNRRKQKCNRQVPCQHCIARKIPDRCHIVQPGQDPDDLTVRIARLERLTNYNLELLLSVLRTQTNEGPKSDERTAAAAISARSLLEAQRSLPSDPGESPSWAAQGVESLLEGKNALQPSQVDMAARVNQLISESIRQSNGKAAEPSRLTDPTRHIGVSAPLDAVMKEYGATHSVTEMLMSSLPSPEFITHSKHLIEQPIARKLVMANYAEFWRSGPLLTVANLNTYAIIMLVAAIGSLTYNGPLKISGDAQMVRLSTKRIFYAARQSLLMSSMLGREDIEQVMGYHLACRYLMLDRRISDAWTCIVNAVKAAYTIGLHRDGSLLGLGKEECEIRRQVWSHVYFSERILSFNLGRPTGIDDRVVDTQPPSEEDSAGDFAEYMAPLSKTSLPSRLSGPQPHFLTYLGIRHRLGKIIGNLKVSHQGLQAHVDHDEIADIDKGLVALHRSLPNHLRSELDERGNLTHVDSTWDHTYEFVAVHRYLLQTEILFVRMAIHRPYLLHATPKARGKKSLRLQEKETQTYESGKRACVTSAYQTLILRRDLAEKIAARTRQGEESPAWVNHLGTFNLLAAVIVLGIHLLVEPDQEDAEMLLGALKQHYALSKQNKNQFDDSKEREFLVLSTFLERIESVRSNQRLDSDGAQRTGSKRKRQRLSSQGKDGDGDDHDDGAERKKSDALACMPASFAPTTVQASSGSTSNASNQAAKETSLETGAFSMPPSEAIEEGALFNQLFESWFRQNALDDAALNSGLGSAMDFWSSGGQNLPVAPASAEVMTSGSLWPADDAETSAVAAHLVNGERFPGSETGSSVASGEHPSYAANNT</sequence>
<organism evidence="1 2">
    <name type="scientific">Violaceomyces palustris</name>
    <dbReference type="NCBI Taxonomy" id="1673888"/>
    <lineage>
        <taxon>Eukaryota</taxon>
        <taxon>Fungi</taxon>
        <taxon>Dikarya</taxon>
        <taxon>Basidiomycota</taxon>
        <taxon>Ustilaginomycotina</taxon>
        <taxon>Ustilaginomycetes</taxon>
        <taxon>Violaceomycetales</taxon>
        <taxon>Violaceomycetaceae</taxon>
        <taxon>Violaceomyces</taxon>
    </lineage>
</organism>
<name>A0ACD0NPZ0_9BASI</name>
<dbReference type="EMBL" id="KZ820319">
    <property type="protein sequence ID" value="PWN47872.1"/>
    <property type="molecule type" value="Genomic_DNA"/>
</dbReference>
<accession>A0ACD0NPZ0</accession>
<keyword evidence="2" id="KW-1185">Reference proteome</keyword>
<dbReference type="Proteomes" id="UP000245626">
    <property type="component" value="Unassembled WGS sequence"/>
</dbReference>